<name>A0A397U0R3_9GLOM</name>
<dbReference type="AlphaFoldDB" id="A0A397U0R3"/>
<dbReference type="OrthoDB" id="2445331at2759"/>
<evidence type="ECO:0000313" key="2">
    <source>
        <dbReference type="Proteomes" id="UP000266673"/>
    </source>
</evidence>
<sequence length="194" mass="22791">MNSQIDVCFSNIEALIRFQFEDNIQNHFEVDQKFKEVISEIEDENQHGLYSYKYHTTYYSYLRAIGDTENANKQERLAKRYERYANTRAEGTQFVLYANDAAIDDINQDDKLKEILETLDKIRPILEDELVEINVVNKLISDIKRIFERLNGITKTFEGYIEAINCEIYMNKLVDSLITEKLIILKANSSSEEH</sequence>
<gene>
    <name evidence="1" type="ORF">C2G38_738461</name>
</gene>
<keyword evidence="2" id="KW-1185">Reference proteome</keyword>
<evidence type="ECO:0000313" key="1">
    <source>
        <dbReference type="EMBL" id="RIB03842.1"/>
    </source>
</evidence>
<reference evidence="1 2" key="1">
    <citation type="submission" date="2018-06" db="EMBL/GenBank/DDBJ databases">
        <title>Comparative genomics reveals the genomic features of Rhizophagus irregularis, R. cerebriforme, R. diaphanum and Gigaspora rosea, and their symbiotic lifestyle signature.</title>
        <authorList>
            <person name="Morin E."/>
            <person name="San Clemente H."/>
            <person name="Chen E.C.H."/>
            <person name="De La Providencia I."/>
            <person name="Hainaut M."/>
            <person name="Kuo A."/>
            <person name="Kohler A."/>
            <person name="Murat C."/>
            <person name="Tang N."/>
            <person name="Roy S."/>
            <person name="Loubradou J."/>
            <person name="Henrissat B."/>
            <person name="Grigoriev I.V."/>
            <person name="Corradi N."/>
            <person name="Roux C."/>
            <person name="Martin F.M."/>
        </authorList>
    </citation>
    <scope>NUCLEOTIDE SEQUENCE [LARGE SCALE GENOMIC DNA]</scope>
    <source>
        <strain evidence="1 2">DAOM 194757</strain>
    </source>
</reference>
<organism evidence="1 2">
    <name type="scientific">Gigaspora rosea</name>
    <dbReference type="NCBI Taxonomy" id="44941"/>
    <lineage>
        <taxon>Eukaryota</taxon>
        <taxon>Fungi</taxon>
        <taxon>Fungi incertae sedis</taxon>
        <taxon>Mucoromycota</taxon>
        <taxon>Glomeromycotina</taxon>
        <taxon>Glomeromycetes</taxon>
        <taxon>Diversisporales</taxon>
        <taxon>Gigasporaceae</taxon>
        <taxon>Gigaspora</taxon>
    </lineage>
</organism>
<protein>
    <submittedName>
        <fullName evidence="1">Uncharacterized protein</fullName>
    </submittedName>
</protein>
<comment type="caution">
    <text evidence="1">The sequence shown here is derived from an EMBL/GenBank/DDBJ whole genome shotgun (WGS) entry which is preliminary data.</text>
</comment>
<accession>A0A397U0R3</accession>
<dbReference type="Proteomes" id="UP000266673">
    <property type="component" value="Unassembled WGS sequence"/>
</dbReference>
<dbReference type="EMBL" id="QKWP01002312">
    <property type="protein sequence ID" value="RIB03842.1"/>
    <property type="molecule type" value="Genomic_DNA"/>
</dbReference>
<proteinExistence type="predicted"/>